<dbReference type="EMBL" id="JBDFQZ010000004">
    <property type="protein sequence ID" value="KAK9734137.1"/>
    <property type="molecule type" value="Genomic_DNA"/>
</dbReference>
<dbReference type="AlphaFoldDB" id="A0AAW1LK14"/>
<name>A0AAW1LK14_SAPOF</name>
<protein>
    <recommendedName>
        <fullName evidence="3">Prolamin-like domain-containing protein</fullName>
    </recommendedName>
</protein>
<dbReference type="InterPro" id="IPR008502">
    <property type="entry name" value="Prolamin-like"/>
</dbReference>
<gene>
    <name evidence="4" type="ORF">RND81_04G117300</name>
</gene>
<proteinExistence type="predicted"/>
<organism evidence="4 5">
    <name type="scientific">Saponaria officinalis</name>
    <name type="common">Common soapwort</name>
    <name type="synonym">Lychnis saponaria</name>
    <dbReference type="NCBI Taxonomy" id="3572"/>
    <lineage>
        <taxon>Eukaryota</taxon>
        <taxon>Viridiplantae</taxon>
        <taxon>Streptophyta</taxon>
        <taxon>Embryophyta</taxon>
        <taxon>Tracheophyta</taxon>
        <taxon>Spermatophyta</taxon>
        <taxon>Magnoliopsida</taxon>
        <taxon>eudicotyledons</taxon>
        <taxon>Gunneridae</taxon>
        <taxon>Pentapetalae</taxon>
        <taxon>Caryophyllales</taxon>
        <taxon>Caryophyllaceae</taxon>
        <taxon>Caryophylleae</taxon>
        <taxon>Saponaria</taxon>
    </lineage>
</organism>
<reference evidence="4" key="1">
    <citation type="submission" date="2024-03" db="EMBL/GenBank/DDBJ databases">
        <title>WGS assembly of Saponaria officinalis var. Norfolk2.</title>
        <authorList>
            <person name="Jenkins J."/>
            <person name="Shu S."/>
            <person name="Grimwood J."/>
            <person name="Barry K."/>
            <person name="Goodstein D."/>
            <person name="Schmutz J."/>
            <person name="Leebens-Mack J."/>
            <person name="Osbourn A."/>
        </authorList>
    </citation>
    <scope>NUCLEOTIDE SEQUENCE [LARGE SCALE GENOMIC DNA]</scope>
    <source>
        <strain evidence="4">JIC</strain>
    </source>
</reference>
<evidence type="ECO:0000313" key="5">
    <source>
        <dbReference type="Proteomes" id="UP001443914"/>
    </source>
</evidence>
<evidence type="ECO:0000256" key="1">
    <source>
        <dbReference type="ARBA" id="ARBA00022729"/>
    </source>
</evidence>
<accession>A0AAW1LK14</accession>
<feature type="signal peptide" evidence="2">
    <location>
        <begin position="1"/>
        <end position="21"/>
    </location>
</feature>
<comment type="caution">
    <text evidence="4">The sequence shown here is derived from an EMBL/GenBank/DDBJ whole genome shotgun (WGS) entry which is preliminary data.</text>
</comment>
<feature type="domain" description="Prolamin-like" evidence="3">
    <location>
        <begin position="69"/>
        <end position="131"/>
    </location>
</feature>
<evidence type="ECO:0000256" key="2">
    <source>
        <dbReference type="SAM" id="SignalP"/>
    </source>
</evidence>
<keyword evidence="5" id="KW-1185">Reference proteome</keyword>
<dbReference type="Proteomes" id="UP001443914">
    <property type="component" value="Unassembled WGS sequence"/>
</dbReference>
<keyword evidence="1 2" id="KW-0732">Signal</keyword>
<evidence type="ECO:0000259" key="3">
    <source>
        <dbReference type="Pfam" id="PF05617"/>
    </source>
</evidence>
<evidence type="ECO:0000313" key="4">
    <source>
        <dbReference type="EMBL" id="KAK9734137.1"/>
    </source>
</evidence>
<dbReference type="Pfam" id="PF05617">
    <property type="entry name" value="Prolamin_like"/>
    <property type="match status" value="1"/>
</dbReference>
<sequence length="137" mass="15343">MKNFVFLSLALLLWATISAQAQYVTPQWFFQGPHLYPHHPFPFPFPHPHHPPPAPGTTTDTVIDEEKRCFEAVHSPAMKACLGDLHSYIMTRQIKVGSTCCAAIENIVDVCQPLVDHPFTFLENIITHHCSAPSPSN</sequence>
<feature type="chain" id="PRO_5043665498" description="Prolamin-like domain-containing protein" evidence="2">
    <location>
        <begin position="22"/>
        <end position="137"/>
    </location>
</feature>